<evidence type="ECO:0000313" key="2">
    <source>
        <dbReference type="EMBL" id="KAG8170840.1"/>
    </source>
</evidence>
<protein>
    <recommendedName>
        <fullName evidence="1">PUB domain-containing protein</fullName>
    </recommendedName>
</protein>
<comment type="caution">
    <text evidence="2">The sequence shown here is derived from an EMBL/GenBank/DDBJ whole genome shotgun (WGS) entry which is preliminary data.</text>
</comment>
<dbReference type="SUPFAM" id="SSF143503">
    <property type="entry name" value="PUG domain-like"/>
    <property type="match status" value="1"/>
</dbReference>
<keyword evidence="3" id="KW-1185">Reference proteome</keyword>
<evidence type="ECO:0000313" key="3">
    <source>
        <dbReference type="Proteomes" id="UP000827092"/>
    </source>
</evidence>
<feature type="domain" description="PUB" evidence="1">
    <location>
        <begin position="22"/>
        <end position="77"/>
    </location>
</feature>
<dbReference type="Gene3D" id="1.20.58.2190">
    <property type="match status" value="1"/>
</dbReference>
<dbReference type="Pfam" id="PF09409">
    <property type="entry name" value="PUB"/>
    <property type="match status" value="1"/>
</dbReference>
<name>A0AAV6TH92_9ARAC</name>
<dbReference type="Proteomes" id="UP000827092">
    <property type="component" value="Unassembled WGS sequence"/>
</dbReference>
<dbReference type="EMBL" id="JAFNEN010004787">
    <property type="protein sequence ID" value="KAG8170840.1"/>
    <property type="molecule type" value="Genomic_DNA"/>
</dbReference>
<proteinExistence type="predicted"/>
<reference evidence="2 3" key="1">
    <citation type="journal article" date="2022" name="Nat. Ecol. Evol.">
        <title>A masculinizing supergene underlies an exaggerated male reproductive morph in a spider.</title>
        <authorList>
            <person name="Hendrickx F."/>
            <person name="De Corte Z."/>
            <person name="Sonet G."/>
            <person name="Van Belleghem S.M."/>
            <person name="Kostlbacher S."/>
            <person name="Vangestel C."/>
        </authorList>
    </citation>
    <scope>NUCLEOTIDE SEQUENCE [LARGE SCALE GENOMIC DNA]</scope>
    <source>
        <strain evidence="2">W744_W776</strain>
    </source>
</reference>
<gene>
    <name evidence="2" type="ORF">JTE90_016394</name>
</gene>
<dbReference type="InterPro" id="IPR018997">
    <property type="entry name" value="PUB_domain"/>
</dbReference>
<organism evidence="2 3">
    <name type="scientific">Oedothorax gibbosus</name>
    <dbReference type="NCBI Taxonomy" id="931172"/>
    <lineage>
        <taxon>Eukaryota</taxon>
        <taxon>Metazoa</taxon>
        <taxon>Ecdysozoa</taxon>
        <taxon>Arthropoda</taxon>
        <taxon>Chelicerata</taxon>
        <taxon>Arachnida</taxon>
        <taxon>Araneae</taxon>
        <taxon>Araneomorphae</taxon>
        <taxon>Entelegynae</taxon>
        <taxon>Araneoidea</taxon>
        <taxon>Linyphiidae</taxon>
        <taxon>Erigoninae</taxon>
        <taxon>Oedothorax</taxon>
    </lineage>
</organism>
<sequence length="84" mass="10054">MVDREILSECLKTLINNEDTKTARDAIETMLRIHRNILNDEENTNYRKLRINNVNIAKKIWSLYPARQFMLLSGWIEVIYLLFL</sequence>
<accession>A0AAV6TH92</accession>
<dbReference type="AlphaFoldDB" id="A0AAV6TH92"/>
<dbReference type="CDD" id="cd09212">
    <property type="entry name" value="PUB"/>
    <property type="match status" value="1"/>
</dbReference>
<dbReference type="InterPro" id="IPR036339">
    <property type="entry name" value="PUB-like_dom_sf"/>
</dbReference>
<evidence type="ECO:0000259" key="1">
    <source>
        <dbReference type="Pfam" id="PF09409"/>
    </source>
</evidence>